<sequence>MLPLTSLTVVAVSAVVVFLLTTRTAGASTNCSRNCIGTQVVVCAKDQDGKVRQFGNSCAVQQYNCAYGTSWKVESYLDERYLLVGMGLQEGNLQSRSLNINSNLNLAAT</sequence>
<gene>
    <name evidence="2" type="ORF">TGEB3V08_LOCUS7018</name>
</gene>
<dbReference type="AlphaFoldDB" id="A0A7R9K0V5"/>
<protein>
    <recommendedName>
        <fullName evidence="3">Secreted protein</fullName>
    </recommendedName>
</protein>
<evidence type="ECO:0008006" key="3">
    <source>
        <dbReference type="Google" id="ProtNLM"/>
    </source>
</evidence>
<evidence type="ECO:0000313" key="2">
    <source>
        <dbReference type="EMBL" id="CAD7598311.1"/>
    </source>
</evidence>
<feature type="chain" id="PRO_5030532969" description="Secreted protein" evidence="1">
    <location>
        <begin position="28"/>
        <end position="109"/>
    </location>
</feature>
<organism evidence="2">
    <name type="scientific">Timema genevievae</name>
    <name type="common">Walking stick</name>
    <dbReference type="NCBI Taxonomy" id="629358"/>
    <lineage>
        <taxon>Eukaryota</taxon>
        <taxon>Metazoa</taxon>
        <taxon>Ecdysozoa</taxon>
        <taxon>Arthropoda</taxon>
        <taxon>Hexapoda</taxon>
        <taxon>Insecta</taxon>
        <taxon>Pterygota</taxon>
        <taxon>Neoptera</taxon>
        <taxon>Polyneoptera</taxon>
        <taxon>Phasmatodea</taxon>
        <taxon>Timematodea</taxon>
        <taxon>Timematoidea</taxon>
        <taxon>Timematidae</taxon>
        <taxon>Timema</taxon>
    </lineage>
</organism>
<accession>A0A7R9K0V5</accession>
<feature type="signal peptide" evidence="1">
    <location>
        <begin position="1"/>
        <end position="27"/>
    </location>
</feature>
<reference evidence="2" key="1">
    <citation type="submission" date="2020-11" db="EMBL/GenBank/DDBJ databases">
        <authorList>
            <person name="Tran Van P."/>
        </authorList>
    </citation>
    <scope>NUCLEOTIDE SEQUENCE</scope>
</reference>
<keyword evidence="1" id="KW-0732">Signal</keyword>
<name>A0A7R9K0V5_TIMGE</name>
<dbReference type="Gene3D" id="3.30.60.30">
    <property type="match status" value="1"/>
</dbReference>
<evidence type="ECO:0000256" key="1">
    <source>
        <dbReference type="SAM" id="SignalP"/>
    </source>
</evidence>
<dbReference type="EMBL" id="OE842019">
    <property type="protein sequence ID" value="CAD7598311.1"/>
    <property type="molecule type" value="Genomic_DNA"/>
</dbReference>
<proteinExistence type="predicted"/>